<sequence length="70" mass="8316">MEFVRVPTFSKWICKTRICGSSHKFRKLEYFVYQTSVGTTADFVFFRCINYYRPYLTEFDKIHAKAIAAS</sequence>
<name>A0AAP9WHG9_LEPIR</name>
<dbReference type="EMBL" id="CP043893">
    <property type="protein sequence ID" value="QOI49784.1"/>
    <property type="molecule type" value="Genomic_DNA"/>
</dbReference>
<dbReference type="AlphaFoldDB" id="A0AAP9WHG9"/>
<evidence type="ECO:0000313" key="1">
    <source>
        <dbReference type="EMBL" id="QOI49784.1"/>
    </source>
</evidence>
<gene>
    <name evidence="1" type="ORF">Lepto1489_04420</name>
</gene>
<accession>A0AAP9WHG9</accession>
<reference evidence="1" key="1">
    <citation type="submission" date="2019-09" db="EMBL/GenBank/DDBJ databases">
        <title>Comparative Genomics of Leptospira interrogans Reveals Genome Plasticity - A Common Adaptive Strategy for Survival in Various Hosts.</title>
        <authorList>
            <person name="Ramli S.R."/>
            <person name="Bunk B."/>
            <person name="Goris M."/>
            <person name="Bhuju S."/>
            <person name="Jarek M."/>
            <person name="Sproer C."/>
            <person name="Mustakim S."/>
            <person name="Strommenger B."/>
            <person name="Pessler F."/>
        </authorList>
    </citation>
    <scope>NUCLEOTIDE SEQUENCE</scope>
    <source>
        <strain evidence="1">1489</strain>
    </source>
</reference>
<evidence type="ECO:0000313" key="2">
    <source>
        <dbReference type="Proteomes" id="UP000663255"/>
    </source>
</evidence>
<dbReference type="Proteomes" id="UP000663255">
    <property type="component" value="Chromosome 1"/>
</dbReference>
<protein>
    <submittedName>
        <fullName evidence="1">Uncharacterized protein</fullName>
    </submittedName>
</protein>
<proteinExistence type="predicted"/>
<organism evidence="1 2">
    <name type="scientific">Leptospira interrogans serovar Bataviae</name>
    <dbReference type="NCBI Taxonomy" id="312175"/>
    <lineage>
        <taxon>Bacteria</taxon>
        <taxon>Pseudomonadati</taxon>
        <taxon>Spirochaetota</taxon>
        <taxon>Spirochaetia</taxon>
        <taxon>Leptospirales</taxon>
        <taxon>Leptospiraceae</taxon>
        <taxon>Leptospira</taxon>
    </lineage>
</organism>